<dbReference type="PROSITE" id="PS51257">
    <property type="entry name" value="PROKAR_LIPOPROTEIN"/>
    <property type="match status" value="1"/>
</dbReference>
<keyword evidence="3 6" id="KW-0812">Transmembrane</keyword>
<dbReference type="SUPFAM" id="SSF103473">
    <property type="entry name" value="MFS general substrate transporter"/>
    <property type="match status" value="1"/>
</dbReference>
<protein>
    <recommendedName>
        <fullName evidence="9">Synaptic vesicle glycoprotein 2B</fullName>
    </recommendedName>
</protein>
<comment type="subcellular location">
    <subcellularLocation>
        <location evidence="1">Membrane</location>
        <topology evidence="1">Multi-pass membrane protein</topology>
    </subcellularLocation>
</comment>
<dbReference type="InParanoid" id="E2A2X5"/>
<dbReference type="STRING" id="104421.E2A2X5"/>
<keyword evidence="5 6" id="KW-0472">Membrane</keyword>
<evidence type="ECO:0000313" key="7">
    <source>
        <dbReference type="EMBL" id="EFN72217.1"/>
    </source>
</evidence>
<sequence>MSNCEKIVIADSIYVDTIIVSVISSSCILCASIFVNYLQHKYLSFISYGCALLCSISLIWSTNTLVTLILTCLYVGLFNKGYNITVSATVLLFPTSLRAMAVSMEMLVGRIGTIVGNLVFPVLLEYGCVAPIINLICFNLLCIVLTCFIPNTRKHAVFT</sequence>
<organism evidence="8">
    <name type="scientific">Camponotus floridanus</name>
    <name type="common">Florida carpenter ant</name>
    <dbReference type="NCBI Taxonomy" id="104421"/>
    <lineage>
        <taxon>Eukaryota</taxon>
        <taxon>Metazoa</taxon>
        <taxon>Ecdysozoa</taxon>
        <taxon>Arthropoda</taxon>
        <taxon>Hexapoda</taxon>
        <taxon>Insecta</taxon>
        <taxon>Pterygota</taxon>
        <taxon>Neoptera</taxon>
        <taxon>Endopterygota</taxon>
        <taxon>Hymenoptera</taxon>
        <taxon>Apocrita</taxon>
        <taxon>Aculeata</taxon>
        <taxon>Formicoidea</taxon>
        <taxon>Formicidae</taxon>
        <taxon>Formicinae</taxon>
        <taxon>Camponotus</taxon>
    </lineage>
</organism>
<evidence type="ECO:0008006" key="9">
    <source>
        <dbReference type="Google" id="ProtNLM"/>
    </source>
</evidence>
<evidence type="ECO:0000256" key="6">
    <source>
        <dbReference type="SAM" id="Phobius"/>
    </source>
</evidence>
<dbReference type="OMA" id="ENTSCKK"/>
<feature type="transmembrane region" description="Helical" evidence="6">
    <location>
        <begin position="18"/>
        <end position="38"/>
    </location>
</feature>
<evidence type="ECO:0000256" key="5">
    <source>
        <dbReference type="ARBA" id="ARBA00023136"/>
    </source>
</evidence>
<gene>
    <name evidence="7" type="ORF">EAG_15227</name>
</gene>
<dbReference type="Proteomes" id="UP000000311">
    <property type="component" value="Unassembled WGS sequence"/>
</dbReference>
<dbReference type="OrthoDB" id="3936150at2759"/>
<dbReference type="Gene3D" id="1.20.1250.20">
    <property type="entry name" value="MFS general substrate transporter like domains"/>
    <property type="match status" value="1"/>
</dbReference>
<keyword evidence="4 6" id="KW-1133">Transmembrane helix</keyword>
<evidence type="ECO:0000313" key="8">
    <source>
        <dbReference type="Proteomes" id="UP000000311"/>
    </source>
</evidence>
<dbReference type="PANTHER" id="PTHR23511:SF36">
    <property type="entry name" value="EG:BACR7A4.13 PROTEIN-RELATED"/>
    <property type="match status" value="1"/>
</dbReference>
<dbReference type="PANTHER" id="PTHR23511">
    <property type="entry name" value="SYNAPTIC VESICLE GLYCOPROTEIN 2"/>
    <property type="match status" value="1"/>
</dbReference>
<keyword evidence="8" id="KW-1185">Reference proteome</keyword>
<evidence type="ECO:0000256" key="4">
    <source>
        <dbReference type="ARBA" id="ARBA00022989"/>
    </source>
</evidence>
<evidence type="ECO:0000256" key="2">
    <source>
        <dbReference type="ARBA" id="ARBA00022448"/>
    </source>
</evidence>
<accession>E2A2X5</accession>
<keyword evidence="2" id="KW-0813">Transport</keyword>
<evidence type="ECO:0000256" key="3">
    <source>
        <dbReference type="ARBA" id="ARBA00022692"/>
    </source>
</evidence>
<reference evidence="7 8" key="1">
    <citation type="journal article" date="2010" name="Science">
        <title>Genomic comparison of the ants Camponotus floridanus and Harpegnathos saltator.</title>
        <authorList>
            <person name="Bonasio R."/>
            <person name="Zhang G."/>
            <person name="Ye C."/>
            <person name="Mutti N.S."/>
            <person name="Fang X."/>
            <person name="Qin N."/>
            <person name="Donahue G."/>
            <person name="Yang P."/>
            <person name="Li Q."/>
            <person name="Li C."/>
            <person name="Zhang P."/>
            <person name="Huang Z."/>
            <person name="Berger S.L."/>
            <person name="Reinberg D."/>
            <person name="Wang J."/>
            <person name="Liebig J."/>
        </authorList>
    </citation>
    <scope>NUCLEOTIDE SEQUENCE [LARGE SCALE GENOMIC DNA]</scope>
    <source>
        <strain evidence="8">C129</strain>
    </source>
</reference>
<dbReference type="EMBL" id="GL436229">
    <property type="protein sequence ID" value="EFN72217.1"/>
    <property type="molecule type" value="Genomic_DNA"/>
</dbReference>
<feature type="transmembrane region" description="Helical" evidence="6">
    <location>
        <begin position="50"/>
        <end position="76"/>
    </location>
</feature>
<name>E2A2X5_CAMFO</name>
<evidence type="ECO:0000256" key="1">
    <source>
        <dbReference type="ARBA" id="ARBA00004141"/>
    </source>
</evidence>
<dbReference type="InterPro" id="IPR036259">
    <property type="entry name" value="MFS_trans_sf"/>
</dbReference>
<feature type="transmembrane region" description="Helical" evidence="6">
    <location>
        <begin position="107"/>
        <end position="124"/>
    </location>
</feature>
<dbReference type="GO" id="GO:0016020">
    <property type="term" value="C:membrane"/>
    <property type="evidence" value="ECO:0007669"/>
    <property type="project" value="UniProtKB-SubCell"/>
</dbReference>
<dbReference type="AlphaFoldDB" id="E2A2X5"/>
<proteinExistence type="predicted"/>
<feature type="transmembrane region" description="Helical" evidence="6">
    <location>
        <begin position="130"/>
        <end position="149"/>
    </location>
</feature>